<dbReference type="EMBL" id="JAIVFP010000001">
    <property type="protein sequence ID" value="MCI4684143.1"/>
    <property type="molecule type" value="Genomic_DNA"/>
</dbReference>
<evidence type="ECO:0000313" key="2">
    <source>
        <dbReference type="Proteomes" id="UP001139104"/>
    </source>
</evidence>
<dbReference type="Proteomes" id="UP001139104">
    <property type="component" value="Unassembled WGS sequence"/>
</dbReference>
<keyword evidence="2" id="KW-1185">Reference proteome</keyword>
<dbReference type="RefSeq" id="WP_243068053.1">
    <property type="nucleotide sequence ID" value="NZ_JAIVFK010000039.1"/>
</dbReference>
<reference evidence="1" key="1">
    <citation type="journal article" date="2022" name="ISME J.">
        <title>Identification of active gaseous-alkane degraders at natural gas seeps.</title>
        <authorList>
            <person name="Farhan Ul Haque M."/>
            <person name="Hernandez M."/>
            <person name="Crombie A.T."/>
            <person name="Murrell J.C."/>
        </authorList>
    </citation>
    <scope>NUCLEOTIDE SEQUENCE</scope>
    <source>
        <strain evidence="1">PC2</strain>
    </source>
</reference>
<evidence type="ECO:0008006" key="3">
    <source>
        <dbReference type="Google" id="ProtNLM"/>
    </source>
</evidence>
<gene>
    <name evidence="1" type="ORF">K2U94_15475</name>
</gene>
<organism evidence="1 2">
    <name type="scientific">Candidatus Rhodoblastus alkanivorans</name>
    <dbReference type="NCBI Taxonomy" id="2954117"/>
    <lineage>
        <taxon>Bacteria</taxon>
        <taxon>Pseudomonadati</taxon>
        <taxon>Pseudomonadota</taxon>
        <taxon>Alphaproteobacteria</taxon>
        <taxon>Hyphomicrobiales</taxon>
        <taxon>Rhodoblastaceae</taxon>
        <taxon>Rhodoblastus</taxon>
    </lineage>
</organism>
<protein>
    <recommendedName>
        <fullName evidence="3">DUF4279 domain-containing protein</fullName>
    </recommendedName>
</protein>
<name>A0ABS9Z918_9HYPH</name>
<evidence type="ECO:0000313" key="1">
    <source>
        <dbReference type="EMBL" id="MCI4684143.1"/>
    </source>
</evidence>
<accession>A0ABS9Z918</accession>
<comment type="caution">
    <text evidence="1">The sequence shown here is derived from an EMBL/GenBank/DDBJ whole genome shotgun (WGS) entry which is preliminary data.</text>
</comment>
<proteinExistence type="predicted"/>
<sequence length="165" mass="18320">MAETKVKSVGNHEPPTFKTSLRLWSDHEPLKPVVHASKLQWKHFYVKGQTIPAQGRAPARIASRNYACSEDVEYDNIEHIAPGLAQWLDEIECRAPSITALAKAGKIEPLLWVAIFGRDQVATPVLPAELDARAKQAGFKILIENYTVMDEETGNPAKRFFGAKG</sequence>